<dbReference type="STRING" id="56857.A0A200QEI5"/>
<keyword evidence="3" id="KW-1185">Reference proteome</keyword>
<dbReference type="AlphaFoldDB" id="A0A200QEI5"/>
<dbReference type="GO" id="GO:0051301">
    <property type="term" value="P:cell division"/>
    <property type="evidence" value="ECO:0007669"/>
    <property type="project" value="InterPro"/>
</dbReference>
<dbReference type="EMBL" id="MVGT01002259">
    <property type="protein sequence ID" value="OVA08817.1"/>
    <property type="molecule type" value="Genomic_DNA"/>
</dbReference>
<protein>
    <submittedName>
        <fullName evidence="2">Septum formation topological specificity factor MinE</fullName>
    </submittedName>
</protein>
<dbReference type="PANTHER" id="PTHR33404">
    <property type="entry name" value="CELL DIVISION TOPOLOGICAL SPECIFICITY FACTOR HOMOLOG, CHLOROPLASTIC"/>
    <property type="match status" value="1"/>
</dbReference>
<reference evidence="2 3" key="1">
    <citation type="journal article" date="2017" name="Mol. Plant">
        <title>The Genome of Medicinal Plant Macleaya cordata Provides New Insights into Benzylisoquinoline Alkaloids Metabolism.</title>
        <authorList>
            <person name="Liu X."/>
            <person name="Liu Y."/>
            <person name="Huang P."/>
            <person name="Ma Y."/>
            <person name="Qing Z."/>
            <person name="Tang Q."/>
            <person name="Cao H."/>
            <person name="Cheng P."/>
            <person name="Zheng Y."/>
            <person name="Yuan Z."/>
            <person name="Zhou Y."/>
            <person name="Liu J."/>
            <person name="Tang Z."/>
            <person name="Zhuo Y."/>
            <person name="Zhang Y."/>
            <person name="Yu L."/>
            <person name="Huang J."/>
            <person name="Yang P."/>
            <person name="Peng Q."/>
            <person name="Zhang J."/>
            <person name="Jiang W."/>
            <person name="Zhang Z."/>
            <person name="Lin K."/>
            <person name="Ro D.K."/>
            <person name="Chen X."/>
            <person name="Xiong X."/>
            <person name="Shang Y."/>
            <person name="Huang S."/>
            <person name="Zeng J."/>
        </authorList>
    </citation>
    <scope>NUCLEOTIDE SEQUENCE [LARGE SCALE GENOMIC DNA]</scope>
    <source>
        <strain evidence="3">cv. BLH2017</strain>
        <tissue evidence="2">Root</tissue>
    </source>
</reference>
<dbReference type="Proteomes" id="UP000195402">
    <property type="component" value="Unassembled WGS sequence"/>
</dbReference>
<comment type="similarity">
    <text evidence="1">Belongs to the MinE family.</text>
</comment>
<dbReference type="GO" id="GO:0010020">
    <property type="term" value="P:chloroplast fission"/>
    <property type="evidence" value="ECO:0007669"/>
    <property type="project" value="TreeGrafter"/>
</dbReference>
<proteinExistence type="inferred from homology"/>
<dbReference type="Gene3D" id="3.30.1070.10">
    <property type="entry name" value="Cell division topological specificity factor MinE"/>
    <property type="match status" value="1"/>
</dbReference>
<dbReference type="InterPro" id="IPR036707">
    <property type="entry name" value="MinE_sf"/>
</dbReference>
<dbReference type="OMA" id="NWAWNIL"/>
<organism evidence="2 3">
    <name type="scientific">Macleaya cordata</name>
    <name type="common">Five-seeded plume-poppy</name>
    <name type="synonym">Bocconia cordata</name>
    <dbReference type="NCBI Taxonomy" id="56857"/>
    <lineage>
        <taxon>Eukaryota</taxon>
        <taxon>Viridiplantae</taxon>
        <taxon>Streptophyta</taxon>
        <taxon>Embryophyta</taxon>
        <taxon>Tracheophyta</taxon>
        <taxon>Spermatophyta</taxon>
        <taxon>Magnoliopsida</taxon>
        <taxon>Ranunculales</taxon>
        <taxon>Papaveraceae</taxon>
        <taxon>Papaveroideae</taxon>
        <taxon>Macleaya</taxon>
    </lineage>
</organism>
<dbReference type="InterPro" id="IPR005527">
    <property type="entry name" value="MinE"/>
</dbReference>
<evidence type="ECO:0000256" key="1">
    <source>
        <dbReference type="ARBA" id="ARBA00008168"/>
    </source>
</evidence>
<dbReference type="OrthoDB" id="1606438at2759"/>
<gene>
    <name evidence="2" type="ORF">BVC80_8803g10</name>
</gene>
<sequence length="231" mass="26143">MAISGDLRVSATFASYFAQPQRRSLAISKVGFNGFLTGRSGNSDIVPKWPHIKLEGSNMLYHRQQSFRITGENKLSPEPNIQEAESFLLRAINMSFSERLNLAWKVLFPPVPAMRKNSNAKIAKQRLQMILFSDRCEVSDEAKQKIVSKIVCALSDFVIIDSQDKVQLSVSTDSDLGTVYSVTVPVRRVRPEYQYNDEFGSITNIEYKDTGETSGSVDVRFDFFIPDERTR</sequence>
<name>A0A200QEI5_MACCD</name>
<accession>A0A200QEI5</accession>
<dbReference type="Pfam" id="PF03776">
    <property type="entry name" value="MinE"/>
    <property type="match status" value="1"/>
</dbReference>
<evidence type="ECO:0000313" key="3">
    <source>
        <dbReference type="Proteomes" id="UP000195402"/>
    </source>
</evidence>
<comment type="caution">
    <text evidence="2">The sequence shown here is derived from an EMBL/GenBank/DDBJ whole genome shotgun (WGS) entry which is preliminary data.</text>
</comment>
<dbReference type="InParanoid" id="A0A200QEI5"/>
<evidence type="ECO:0000313" key="2">
    <source>
        <dbReference type="EMBL" id="OVA08817.1"/>
    </source>
</evidence>
<dbReference type="FunCoup" id="A0A200QEI5">
    <property type="interactions" value="1899"/>
</dbReference>
<dbReference type="PANTHER" id="PTHR33404:SF2">
    <property type="entry name" value="CELL DIVISION TOPOLOGICAL SPECIFICITY FACTOR HOMOLOG, CHLOROPLASTIC"/>
    <property type="match status" value="1"/>
</dbReference>